<evidence type="ECO:0000256" key="3">
    <source>
        <dbReference type="ARBA" id="ARBA00022729"/>
    </source>
</evidence>
<dbReference type="OrthoDB" id="2676146at2"/>
<feature type="transmembrane region" description="Helical" evidence="5">
    <location>
        <begin position="326"/>
        <end position="344"/>
    </location>
</feature>
<evidence type="ECO:0000256" key="5">
    <source>
        <dbReference type="SAM" id="Phobius"/>
    </source>
</evidence>
<evidence type="ECO:0000259" key="8">
    <source>
        <dbReference type="Pfam" id="PF08341"/>
    </source>
</evidence>
<accession>A0A562V1G1</accession>
<evidence type="ECO:0000313" key="10">
    <source>
        <dbReference type="Proteomes" id="UP000321617"/>
    </source>
</evidence>
<keyword evidence="5" id="KW-0472">Membrane</keyword>
<keyword evidence="3 6" id="KW-0732">Signal</keyword>
<dbReference type="Gene3D" id="1.10.150.480">
    <property type="match status" value="1"/>
</dbReference>
<dbReference type="InterPro" id="IPR013552">
    <property type="entry name" value="Thioester_dom"/>
</dbReference>
<keyword evidence="1" id="KW-0134">Cell wall</keyword>
<protein>
    <submittedName>
        <fullName evidence="9">LPXTG-motif cell wall-anchored protein/TQXA domain-containing protein</fullName>
    </submittedName>
</protein>
<keyword evidence="10" id="KW-1185">Reference proteome</keyword>
<evidence type="ECO:0000256" key="2">
    <source>
        <dbReference type="ARBA" id="ARBA00022525"/>
    </source>
</evidence>
<proteinExistence type="predicted"/>
<keyword evidence="5" id="KW-0812">Transmembrane</keyword>
<dbReference type="RefSeq" id="WP_147138256.1">
    <property type="nucleotide sequence ID" value="NZ_BAABIJ010000002.1"/>
</dbReference>
<gene>
    <name evidence="9" type="ORF">LX16_2445</name>
</gene>
<feature type="signal peptide" evidence="6">
    <location>
        <begin position="1"/>
        <end position="28"/>
    </location>
</feature>
<keyword evidence="2" id="KW-0964">Secreted</keyword>
<dbReference type="Pfam" id="PF00746">
    <property type="entry name" value="Gram_pos_anchor"/>
    <property type="match status" value="1"/>
</dbReference>
<name>A0A562V1G1_9ACTN</name>
<dbReference type="NCBIfam" id="TIGR01167">
    <property type="entry name" value="LPXTG_anchor"/>
    <property type="match status" value="1"/>
</dbReference>
<feature type="domain" description="Gram-positive cocci surface proteins LPxTG" evidence="7">
    <location>
        <begin position="311"/>
        <end position="349"/>
    </location>
</feature>
<dbReference type="AlphaFoldDB" id="A0A562V1G1"/>
<keyword evidence="4" id="KW-0572">Peptidoglycan-anchor</keyword>
<dbReference type="Proteomes" id="UP000321617">
    <property type="component" value="Unassembled WGS sequence"/>
</dbReference>
<comment type="caution">
    <text evidence="9">The sequence shown here is derived from an EMBL/GenBank/DDBJ whole genome shotgun (WGS) entry which is preliminary data.</text>
</comment>
<feature type="chain" id="PRO_5021851422" evidence="6">
    <location>
        <begin position="29"/>
        <end position="357"/>
    </location>
</feature>
<evidence type="ECO:0000256" key="6">
    <source>
        <dbReference type="SAM" id="SignalP"/>
    </source>
</evidence>
<dbReference type="Pfam" id="PF08341">
    <property type="entry name" value="TED"/>
    <property type="match status" value="1"/>
</dbReference>
<evidence type="ECO:0000259" key="7">
    <source>
        <dbReference type="Pfam" id="PF00746"/>
    </source>
</evidence>
<evidence type="ECO:0000313" key="9">
    <source>
        <dbReference type="EMBL" id="TWJ11718.1"/>
    </source>
</evidence>
<evidence type="ECO:0000256" key="1">
    <source>
        <dbReference type="ARBA" id="ARBA00022512"/>
    </source>
</evidence>
<sequence>MKNNWLRATVALTAAGALGIGMAGTAAAEDEDEAPTPVRGIVTTEPGWGVTGGPGATRISITPDGASEAILAYCIDIETSLHPEFIYEEGAWDASNVNNLAKVQWVLHHSFPTVDPAALAEAAGADLATIDAESADEAAYTATQAAIWSLTDGFALDTGNSTDQGDAEDAVVTAIYNYLTAGATEMPEPITEITFDGPSSGDLSEKIGPFTATGPGEVNLTVENGKLVDADDNELTSVPSGGEFYILPDEGATEITVTGTATVAVPTGTVFMSTGELAKVSTMSAGDESQKLILAGVIEGETEAQLKITVTGDNTLPVTGLSLTNSLLLGAALLVAGAVVLVVIRRRRTAATWGDAA</sequence>
<dbReference type="EMBL" id="VLLL01000006">
    <property type="protein sequence ID" value="TWJ11718.1"/>
    <property type="molecule type" value="Genomic_DNA"/>
</dbReference>
<dbReference type="InterPro" id="IPR019931">
    <property type="entry name" value="LPXTG_anchor"/>
</dbReference>
<reference evidence="9 10" key="1">
    <citation type="journal article" date="2013" name="Stand. Genomic Sci.">
        <title>Genomic Encyclopedia of Type Strains, Phase I: The one thousand microbial genomes (KMG-I) project.</title>
        <authorList>
            <person name="Kyrpides N.C."/>
            <person name="Woyke T."/>
            <person name="Eisen J.A."/>
            <person name="Garrity G."/>
            <person name="Lilburn T.G."/>
            <person name="Beck B.J."/>
            <person name="Whitman W.B."/>
            <person name="Hugenholtz P."/>
            <person name="Klenk H.P."/>
        </authorList>
    </citation>
    <scope>NUCLEOTIDE SEQUENCE [LARGE SCALE GENOMIC DNA]</scope>
    <source>
        <strain evidence="9 10">DSM 45044</strain>
    </source>
</reference>
<evidence type="ECO:0000256" key="4">
    <source>
        <dbReference type="ARBA" id="ARBA00023088"/>
    </source>
</evidence>
<organism evidence="9 10">
    <name type="scientific">Stackebrandtia albiflava</name>
    <dbReference type="NCBI Taxonomy" id="406432"/>
    <lineage>
        <taxon>Bacteria</taxon>
        <taxon>Bacillati</taxon>
        <taxon>Actinomycetota</taxon>
        <taxon>Actinomycetes</taxon>
        <taxon>Glycomycetales</taxon>
        <taxon>Glycomycetaceae</taxon>
        <taxon>Stackebrandtia</taxon>
    </lineage>
</organism>
<dbReference type="NCBIfam" id="TIGR03934">
    <property type="entry name" value="TQXA_dom"/>
    <property type="match status" value="1"/>
</dbReference>
<keyword evidence="5" id="KW-1133">Transmembrane helix</keyword>
<feature type="domain" description="Thioester" evidence="8">
    <location>
        <begin position="72"/>
        <end position="184"/>
    </location>
</feature>
<dbReference type="InterPro" id="IPR023849">
    <property type="entry name" value="TQXA_dom"/>
</dbReference>